<sequence>MPWQTITVIGVCAAERRAYASELAAATARRAVTIEAHDGAEITRAVDRGEALVLDLETDVDPAPILDIAGDRVVCVVDARHMFDDLSDLAPVYERALPGDPRGDIGARARRAVRALECAHLIILVEWRRSSTTELSMMMALASHLNPGARIRLSRGALADLRASGVDEPVGPWRDRAGWVLALNGEHDPYMTDPRVRTLRYEQLRPFHPTRLVRALDDLESGRHGVLLRSAGLCRLATRPGVLARWEQVGSAMWIDPLEEDEGWLTTGQELALIGVDLHGTRIFSALDDAALTDDELAAGPRAWEGYDDPLPVWPARVDER</sequence>
<dbReference type="SUPFAM" id="SSF90002">
    <property type="entry name" value="Hypothetical protein YjiA, C-terminal domain"/>
    <property type="match status" value="1"/>
</dbReference>
<name>A0AAJ2HI59_9MICO</name>
<dbReference type="PANTHER" id="PTHR43603">
    <property type="entry name" value="COBW DOMAIN-CONTAINING PROTEIN DDB_G0274527"/>
    <property type="match status" value="1"/>
</dbReference>
<evidence type="ECO:0000313" key="2">
    <source>
        <dbReference type="EMBL" id="MDS0246661.1"/>
    </source>
</evidence>
<comment type="caution">
    <text evidence="2">The sequence shown here is derived from an EMBL/GenBank/DDBJ whole genome shotgun (WGS) entry which is preliminary data.</text>
</comment>
<proteinExistence type="predicted"/>
<evidence type="ECO:0000259" key="1">
    <source>
        <dbReference type="SMART" id="SM00833"/>
    </source>
</evidence>
<accession>A0AAJ2HI59</accession>
<dbReference type="PANTHER" id="PTHR43603:SF1">
    <property type="entry name" value="ZINC-REGULATED GTPASE METALLOPROTEIN ACTIVATOR 1"/>
    <property type="match status" value="1"/>
</dbReference>
<dbReference type="EMBL" id="JAHWXH010000003">
    <property type="protein sequence ID" value="MDS0246661.1"/>
    <property type="molecule type" value="Genomic_DNA"/>
</dbReference>
<gene>
    <name evidence="2" type="ORF">KZC50_13745</name>
</gene>
<feature type="domain" description="CobW C-terminal" evidence="1">
    <location>
        <begin position="196"/>
        <end position="291"/>
    </location>
</feature>
<dbReference type="AlphaFoldDB" id="A0AAJ2HI59"/>
<protein>
    <submittedName>
        <fullName evidence="2">GTP-binding protein</fullName>
    </submittedName>
</protein>
<dbReference type="GeneID" id="301459317"/>
<dbReference type="Pfam" id="PF07683">
    <property type="entry name" value="CobW_C"/>
    <property type="match status" value="1"/>
</dbReference>
<dbReference type="SMART" id="SM00833">
    <property type="entry name" value="CobW_C"/>
    <property type="match status" value="1"/>
</dbReference>
<dbReference type="RefSeq" id="WP_310892054.1">
    <property type="nucleotide sequence ID" value="NZ_BAAAGR010000003.1"/>
</dbReference>
<dbReference type="Proteomes" id="UP001183582">
    <property type="component" value="Unassembled WGS sequence"/>
</dbReference>
<evidence type="ECO:0000313" key="3">
    <source>
        <dbReference type="Proteomes" id="UP001183582"/>
    </source>
</evidence>
<dbReference type="InterPro" id="IPR051927">
    <property type="entry name" value="Zn_Chap_cDPG_Synth"/>
</dbReference>
<reference evidence="2 3" key="1">
    <citation type="submission" date="2021-06" db="EMBL/GenBank/DDBJ databases">
        <title>Genome-based taxonomic framework of Microbacterium strains isolated from marine environment, the description of four new species and reclassification of four preexisting species.</title>
        <authorList>
            <person name="Lee S.D."/>
            <person name="Kim S.-M."/>
            <person name="Byeon Y.-S."/>
            <person name="Yang H.L."/>
            <person name="Kim I.S."/>
        </authorList>
    </citation>
    <scope>NUCLEOTIDE SEQUENCE [LARGE SCALE GENOMIC DNA]</scope>
    <source>
        <strain evidence="2 3">KACC 20514</strain>
    </source>
</reference>
<dbReference type="InterPro" id="IPR011629">
    <property type="entry name" value="CobW-like_C"/>
</dbReference>
<organism evidence="2 3">
    <name type="scientific">Microbacterium aurantiacum</name>
    <dbReference type="NCBI Taxonomy" id="162393"/>
    <lineage>
        <taxon>Bacteria</taxon>
        <taxon>Bacillati</taxon>
        <taxon>Actinomycetota</taxon>
        <taxon>Actinomycetes</taxon>
        <taxon>Micrococcales</taxon>
        <taxon>Microbacteriaceae</taxon>
        <taxon>Microbacterium</taxon>
    </lineage>
</organism>